<feature type="non-terminal residue" evidence="4">
    <location>
        <position position="1"/>
    </location>
</feature>
<accession>S8EDF2</accession>
<dbReference type="Gene3D" id="3.20.90.10">
    <property type="entry name" value="Tubby Protein, Chain A"/>
    <property type="match status" value="1"/>
</dbReference>
<dbReference type="AlphaFoldDB" id="S8EDF2"/>
<feature type="domain" description="Tubby C-terminal" evidence="3">
    <location>
        <begin position="39"/>
        <end position="286"/>
    </location>
</feature>
<reference evidence="4 5" key="1">
    <citation type="journal article" date="2013" name="BMC Genomics">
        <title>The miniature genome of a carnivorous plant Genlisea aurea contains a low number of genes and short non-coding sequences.</title>
        <authorList>
            <person name="Leushkin E.V."/>
            <person name="Sutormin R.A."/>
            <person name="Nabieva E.R."/>
            <person name="Penin A.A."/>
            <person name="Kondrashov A.S."/>
            <person name="Logacheva M.D."/>
        </authorList>
    </citation>
    <scope>NUCLEOTIDE SEQUENCE [LARGE SCALE GENOMIC DNA]</scope>
</reference>
<name>S8EDF2_9LAMI</name>
<dbReference type="OrthoDB" id="8775810at2759"/>
<dbReference type="PRINTS" id="PR01573">
    <property type="entry name" value="SUPERTUBBY"/>
</dbReference>
<dbReference type="SUPFAM" id="SSF54518">
    <property type="entry name" value="Tubby C-terminal domain-like"/>
    <property type="match status" value="1"/>
</dbReference>
<dbReference type="EMBL" id="AUSU01000222">
    <property type="protein sequence ID" value="EPS73998.1"/>
    <property type="molecule type" value="Genomic_DNA"/>
</dbReference>
<dbReference type="Proteomes" id="UP000015453">
    <property type="component" value="Unassembled WGS sequence"/>
</dbReference>
<dbReference type="PANTHER" id="PTHR16517:SF131">
    <property type="entry name" value="TUBBY-LIKE PROTEIN 8"/>
    <property type="match status" value="1"/>
</dbReference>
<gene>
    <name evidence="4" type="ORF">M569_00757</name>
</gene>
<dbReference type="PANTHER" id="PTHR16517">
    <property type="entry name" value="TUBBY-RELATED"/>
    <property type="match status" value="1"/>
</dbReference>
<organism evidence="4 5">
    <name type="scientific">Genlisea aurea</name>
    <dbReference type="NCBI Taxonomy" id="192259"/>
    <lineage>
        <taxon>Eukaryota</taxon>
        <taxon>Viridiplantae</taxon>
        <taxon>Streptophyta</taxon>
        <taxon>Embryophyta</taxon>
        <taxon>Tracheophyta</taxon>
        <taxon>Spermatophyta</taxon>
        <taxon>Magnoliopsida</taxon>
        <taxon>eudicotyledons</taxon>
        <taxon>Gunneridae</taxon>
        <taxon>Pentapetalae</taxon>
        <taxon>asterids</taxon>
        <taxon>lamiids</taxon>
        <taxon>Lamiales</taxon>
        <taxon>Lentibulariaceae</taxon>
        <taxon>Genlisea</taxon>
    </lineage>
</organism>
<comment type="similarity">
    <text evidence="1">Belongs to the TUB family.</text>
</comment>
<evidence type="ECO:0000313" key="5">
    <source>
        <dbReference type="Proteomes" id="UP000015453"/>
    </source>
</evidence>
<evidence type="ECO:0000259" key="3">
    <source>
        <dbReference type="Pfam" id="PF01167"/>
    </source>
</evidence>
<evidence type="ECO:0000313" key="4">
    <source>
        <dbReference type="EMBL" id="EPS73998.1"/>
    </source>
</evidence>
<evidence type="ECO:0000256" key="2">
    <source>
        <dbReference type="SAM" id="MobiDB-lite"/>
    </source>
</evidence>
<dbReference type="Pfam" id="PF01167">
    <property type="entry name" value="Tub"/>
    <property type="match status" value="1"/>
</dbReference>
<evidence type="ECO:0000256" key="1">
    <source>
        <dbReference type="ARBA" id="ARBA00007129"/>
    </source>
</evidence>
<feature type="region of interest" description="Disordered" evidence="2">
    <location>
        <begin position="1"/>
        <end position="27"/>
    </location>
</feature>
<sequence>PTTNDPEGANEKIWDFSDTEPPEPASSWSALPNRALLYRPLPPHIGRCTCIIIKESYPDGFNNRSGVTYTLYTCEGRGRQNRKLAVAHHMRRRGRSEFTVAQNFQAKTASSSEDSLIIGIMTSNIVGSKYRVWDQGSCCHQQNPKLLAAVNFTPTVSTWTGKYRSMRAWIPVHQSMLLKSTYQVQHISGLPEQWEEENTDKSHRLVSKIPSYNKFTRQYELEYRDIGITGLRICSSVKNFQLTMETNGKQTILQLGKLGKSKYVMDHRYPLSGYQAFCICLASIDSKLCCSV</sequence>
<comment type="caution">
    <text evidence="4">The sequence shown here is derived from an EMBL/GenBank/DDBJ whole genome shotgun (WGS) entry which is preliminary data.</text>
</comment>
<dbReference type="InterPro" id="IPR025659">
    <property type="entry name" value="Tubby-like_C"/>
</dbReference>
<dbReference type="InterPro" id="IPR000007">
    <property type="entry name" value="Tubby_C"/>
</dbReference>
<proteinExistence type="inferred from homology"/>
<keyword evidence="5" id="KW-1185">Reference proteome</keyword>
<protein>
    <recommendedName>
        <fullName evidence="3">Tubby C-terminal domain-containing protein</fullName>
    </recommendedName>
</protein>